<protein>
    <recommendedName>
        <fullName evidence="3">BTB domain-containing protein</fullName>
    </recommendedName>
</protein>
<dbReference type="OrthoDB" id="3027208at2759"/>
<evidence type="ECO:0000313" key="2">
    <source>
        <dbReference type="Proteomes" id="UP000076532"/>
    </source>
</evidence>
<dbReference type="EMBL" id="KV417532">
    <property type="protein sequence ID" value="KZP23547.1"/>
    <property type="molecule type" value="Genomic_DNA"/>
</dbReference>
<sequence length="217" mass="24357">MSAASTIVNKRKRVDEDADMGAEGTQFKVYQGLLAMQSAIFGDMFAIPPPSTGQDQVEGCPLVHLSDTSADLAFVLEAIFLRKWVATGEPMPIEVVAAFLRLGNKYEIEALRAEAPKRLLFEFPSERAILDEHIYPVDRRGTMIELADWTFINVTNLAREQNLLSVLPLALYSCCRMWNAPDLEQGQRRADNSLATLSPVNEHACFRAYCQRLCWCL</sequence>
<gene>
    <name evidence="1" type="ORF">FIBSPDRAFT_952058</name>
</gene>
<name>A0A166M1S1_9AGAM</name>
<dbReference type="AlphaFoldDB" id="A0A166M1S1"/>
<evidence type="ECO:0000313" key="1">
    <source>
        <dbReference type="EMBL" id="KZP23547.1"/>
    </source>
</evidence>
<organism evidence="1 2">
    <name type="scientific">Athelia psychrophila</name>
    <dbReference type="NCBI Taxonomy" id="1759441"/>
    <lineage>
        <taxon>Eukaryota</taxon>
        <taxon>Fungi</taxon>
        <taxon>Dikarya</taxon>
        <taxon>Basidiomycota</taxon>
        <taxon>Agaricomycotina</taxon>
        <taxon>Agaricomycetes</taxon>
        <taxon>Agaricomycetidae</taxon>
        <taxon>Atheliales</taxon>
        <taxon>Atheliaceae</taxon>
        <taxon>Athelia</taxon>
    </lineage>
</organism>
<keyword evidence="2" id="KW-1185">Reference proteome</keyword>
<evidence type="ECO:0008006" key="3">
    <source>
        <dbReference type="Google" id="ProtNLM"/>
    </source>
</evidence>
<dbReference type="Proteomes" id="UP000076532">
    <property type="component" value="Unassembled WGS sequence"/>
</dbReference>
<accession>A0A166M1S1</accession>
<reference evidence="1 2" key="1">
    <citation type="journal article" date="2016" name="Mol. Biol. Evol.">
        <title>Comparative Genomics of Early-Diverging Mushroom-Forming Fungi Provides Insights into the Origins of Lignocellulose Decay Capabilities.</title>
        <authorList>
            <person name="Nagy L.G."/>
            <person name="Riley R."/>
            <person name="Tritt A."/>
            <person name="Adam C."/>
            <person name="Daum C."/>
            <person name="Floudas D."/>
            <person name="Sun H."/>
            <person name="Yadav J.S."/>
            <person name="Pangilinan J."/>
            <person name="Larsson K.H."/>
            <person name="Matsuura K."/>
            <person name="Barry K."/>
            <person name="Labutti K."/>
            <person name="Kuo R."/>
            <person name="Ohm R.A."/>
            <person name="Bhattacharya S.S."/>
            <person name="Shirouzu T."/>
            <person name="Yoshinaga Y."/>
            <person name="Martin F.M."/>
            <person name="Grigoriev I.V."/>
            <person name="Hibbett D.S."/>
        </authorList>
    </citation>
    <scope>NUCLEOTIDE SEQUENCE [LARGE SCALE GENOMIC DNA]</scope>
    <source>
        <strain evidence="1 2">CBS 109695</strain>
    </source>
</reference>
<proteinExistence type="predicted"/>